<dbReference type="UniPathway" id="UPA00148"/>
<evidence type="ECO:0000256" key="8">
    <source>
        <dbReference type="ARBA" id="ARBA00023136"/>
    </source>
</evidence>
<evidence type="ECO:0000313" key="10">
    <source>
        <dbReference type="EMBL" id="EQD25960.1"/>
    </source>
</evidence>
<dbReference type="PANTHER" id="PTHR34308">
    <property type="entry name" value="COBALAMIN BIOSYNTHESIS PROTEIN CBIB"/>
    <property type="match status" value="1"/>
</dbReference>
<evidence type="ECO:0000256" key="2">
    <source>
        <dbReference type="ARBA" id="ARBA00004953"/>
    </source>
</evidence>
<organism evidence="10">
    <name type="scientific">mine drainage metagenome</name>
    <dbReference type="NCBI Taxonomy" id="410659"/>
    <lineage>
        <taxon>unclassified sequences</taxon>
        <taxon>metagenomes</taxon>
        <taxon>ecological metagenomes</taxon>
    </lineage>
</organism>
<proteinExistence type="inferred from homology"/>
<evidence type="ECO:0000256" key="9">
    <source>
        <dbReference type="SAM" id="Phobius"/>
    </source>
</evidence>
<comment type="pathway">
    <text evidence="2">Cofactor biosynthesis; adenosylcobalamin biosynthesis.</text>
</comment>
<dbReference type="GO" id="GO:0009236">
    <property type="term" value="P:cobalamin biosynthetic process"/>
    <property type="evidence" value="ECO:0007669"/>
    <property type="project" value="UniProtKB-UniPathway"/>
</dbReference>
<accession>T0Z858</accession>
<feature type="transmembrane region" description="Helical" evidence="9">
    <location>
        <begin position="48"/>
        <end position="67"/>
    </location>
</feature>
<dbReference type="GO" id="GO:0048472">
    <property type="term" value="F:threonine-phosphate decarboxylase activity"/>
    <property type="evidence" value="ECO:0007669"/>
    <property type="project" value="InterPro"/>
</dbReference>
<sequence>VGRSLASGDLAVARILLGKIVGRDTQQLAEPEIARAALESLSENLTDAVVAPLFFLFLGGAPLLIFYKAVSTMDSQVGYKNAFTGIWAGQVPDWTIFWPSSPQD</sequence>
<keyword evidence="4" id="KW-1003">Cell membrane</keyword>
<name>T0Z858_9ZZZZ</name>
<keyword evidence="8 9" id="KW-0472">Membrane</keyword>
<reference evidence="10" key="1">
    <citation type="submission" date="2013-08" db="EMBL/GenBank/DDBJ databases">
        <authorList>
            <person name="Mendez C."/>
            <person name="Richter M."/>
            <person name="Ferrer M."/>
            <person name="Sanchez J."/>
        </authorList>
    </citation>
    <scope>NUCLEOTIDE SEQUENCE</scope>
</reference>
<keyword evidence="5" id="KW-0169">Cobalamin biosynthesis</keyword>
<evidence type="ECO:0000256" key="7">
    <source>
        <dbReference type="ARBA" id="ARBA00022989"/>
    </source>
</evidence>
<comment type="similarity">
    <text evidence="3">Belongs to the CobD/CbiB family.</text>
</comment>
<keyword evidence="6 9" id="KW-0812">Transmembrane</keyword>
<comment type="subcellular location">
    <subcellularLocation>
        <location evidence="1">Cell membrane</location>
        <topology evidence="1">Multi-pass membrane protein</topology>
    </subcellularLocation>
</comment>
<evidence type="ECO:0000256" key="1">
    <source>
        <dbReference type="ARBA" id="ARBA00004651"/>
    </source>
</evidence>
<comment type="caution">
    <text evidence="10">The sequence shown here is derived from an EMBL/GenBank/DDBJ whole genome shotgun (WGS) entry which is preliminary data.</text>
</comment>
<dbReference type="PANTHER" id="PTHR34308:SF1">
    <property type="entry name" value="COBALAMIN BIOSYNTHESIS PROTEIN CBIB"/>
    <property type="match status" value="1"/>
</dbReference>
<reference evidence="10" key="2">
    <citation type="journal article" date="2014" name="ISME J.">
        <title>Microbial stratification in low pH oxic and suboxic macroscopic growths along an acid mine drainage.</title>
        <authorList>
            <person name="Mendez-Garcia C."/>
            <person name="Mesa V."/>
            <person name="Sprenger R.R."/>
            <person name="Richter M."/>
            <person name="Diez M.S."/>
            <person name="Solano J."/>
            <person name="Bargiela R."/>
            <person name="Golyshina O.V."/>
            <person name="Manteca A."/>
            <person name="Ramos J.L."/>
            <person name="Gallego J.R."/>
            <person name="Llorente I."/>
            <person name="Martins Dos Santos V.A."/>
            <person name="Jensen O.N."/>
            <person name="Pelaez A.I."/>
            <person name="Sanchez J."/>
            <person name="Ferrer M."/>
        </authorList>
    </citation>
    <scope>NUCLEOTIDE SEQUENCE</scope>
</reference>
<dbReference type="AlphaFoldDB" id="T0Z858"/>
<feature type="non-terminal residue" evidence="10">
    <location>
        <position position="1"/>
    </location>
</feature>
<dbReference type="InterPro" id="IPR004485">
    <property type="entry name" value="Cobalamin_biosynth_CobD/CbiB"/>
</dbReference>
<evidence type="ECO:0000256" key="6">
    <source>
        <dbReference type="ARBA" id="ARBA00022692"/>
    </source>
</evidence>
<dbReference type="EMBL" id="AUZX01016322">
    <property type="protein sequence ID" value="EQD25960.1"/>
    <property type="molecule type" value="Genomic_DNA"/>
</dbReference>
<protein>
    <submittedName>
        <fullName evidence="10">Cobalamin (Vitamin B12) biosynthesis CbiB</fullName>
    </submittedName>
</protein>
<gene>
    <name evidence="10" type="ORF">B1A_22073</name>
</gene>
<dbReference type="GO" id="GO:0005886">
    <property type="term" value="C:plasma membrane"/>
    <property type="evidence" value="ECO:0007669"/>
    <property type="project" value="UniProtKB-SubCell"/>
</dbReference>
<keyword evidence="7 9" id="KW-1133">Transmembrane helix</keyword>
<dbReference type="Pfam" id="PF03186">
    <property type="entry name" value="CobD_Cbib"/>
    <property type="match status" value="1"/>
</dbReference>
<evidence type="ECO:0000256" key="5">
    <source>
        <dbReference type="ARBA" id="ARBA00022573"/>
    </source>
</evidence>
<evidence type="ECO:0000256" key="4">
    <source>
        <dbReference type="ARBA" id="ARBA00022475"/>
    </source>
</evidence>
<evidence type="ECO:0000256" key="3">
    <source>
        <dbReference type="ARBA" id="ARBA00006263"/>
    </source>
</evidence>